<keyword evidence="6 9" id="KW-0418">Kinase</keyword>
<proteinExistence type="inferred from homology"/>
<dbReference type="UniPathway" id="UPA00056">
    <property type="reaction ID" value="UER00094"/>
</dbReference>
<dbReference type="InterPro" id="IPR020568">
    <property type="entry name" value="Ribosomal_Su5_D2-typ_SF"/>
</dbReference>
<comment type="similarity">
    <text evidence="1 9">Belongs to the GHMP kinase family. IspE subfamily.</text>
</comment>
<dbReference type="PIRSF" id="PIRSF010376">
    <property type="entry name" value="IspE"/>
    <property type="match status" value="1"/>
</dbReference>
<comment type="function">
    <text evidence="9">Catalyzes the phosphorylation of the position 2 hydroxy group of 4-diphosphocytidyl-2C-methyl-D-erythritol.</text>
</comment>
<dbReference type="GO" id="GO:0005524">
    <property type="term" value="F:ATP binding"/>
    <property type="evidence" value="ECO:0007669"/>
    <property type="project" value="UniProtKB-UniRule"/>
</dbReference>
<keyword evidence="9" id="KW-0414">Isoprene biosynthesis</keyword>
<feature type="domain" description="GHMP kinase N-terminal" evidence="10">
    <location>
        <begin position="67"/>
        <end position="142"/>
    </location>
</feature>
<keyword evidence="5 9" id="KW-0547">Nucleotide-binding</keyword>
<gene>
    <name evidence="9 12" type="primary">ispE</name>
    <name evidence="12" type="ORF">ODE01S_20890</name>
</gene>
<dbReference type="Proteomes" id="UP000321827">
    <property type="component" value="Unassembled WGS sequence"/>
</dbReference>
<dbReference type="EMBL" id="BJXN01000017">
    <property type="protein sequence ID" value="GEM90655.1"/>
    <property type="molecule type" value="Genomic_DNA"/>
</dbReference>
<comment type="pathway">
    <text evidence="9">Isoprenoid biosynthesis; isopentenyl diphosphate biosynthesis via DXP pathway; isopentenyl diphosphate from 1-deoxy-D-xylulose 5-phosphate: step 3/6.</text>
</comment>
<dbReference type="AlphaFoldDB" id="A0A511RLX4"/>
<evidence type="ECO:0000256" key="2">
    <source>
        <dbReference type="ARBA" id="ARBA00012052"/>
    </source>
</evidence>
<evidence type="ECO:0000256" key="6">
    <source>
        <dbReference type="ARBA" id="ARBA00022777"/>
    </source>
</evidence>
<name>A0A511RLX4_9DEIN</name>
<protein>
    <recommendedName>
        <fullName evidence="3 9">4-diphosphocytidyl-2-C-methyl-D-erythritol kinase</fullName>
        <shortName evidence="9">CMK</shortName>
        <ecNumber evidence="2 9">2.7.1.148</ecNumber>
    </recommendedName>
    <alternativeName>
        <fullName evidence="8 9">4-(cytidine-5'-diphospho)-2-C-methyl-D-erythritol kinase</fullName>
    </alternativeName>
</protein>
<dbReference type="SUPFAM" id="SSF55060">
    <property type="entry name" value="GHMP Kinase, C-terminal domain"/>
    <property type="match status" value="1"/>
</dbReference>
<dbReference type="PANTHER" id="PTHR43527">
    <property type="entry name" value="4-DIPHOSPHOCYTIDYL-2-C-METHYL-D-ERYTHRITOL KINASE, CHLOROPLASTIC"/>
    <property type="match status" value="1"/>
</dbReference>
<evidence type="ECO:0000256" key="9">
    <source>
        <dbReference type="HAMAP-Rule" id="MF_00061"/>
    </source>
</evidence>
<evidence type="ECO:0000256" key="3">
    <source>
        <dbReference type="ARBA" id="ARBA00017473"/>
    </source>
</evidence>
<comment type="catalytic activity">
    <reaction evidence="9">
        <text>4-CDP-2-C-methyl-D-erythritol + ATP = 4-CDP-2-C-methyl-D-erythritol 2-phosphate + ADP + H(+)</text>
        <dbReference type="Rhea" id="RHEA:18437"/>
        <dbReference type="ChEBI" id="CHEBI:15378"/>
        <dbReference type="ChEBI" id="CHEBI:30616"/>
        <dbReference type="ChEBI" id="CHEBI:57823"/>
        <dbReference type="ChEBI" id="CHEBI:57919"/>
        <dbReference type="ChEBI" id="CHEBI:456216"/>
        <dbReference type="EC" id="2.7.1.148"/>
    </reaction>
</comment>
<dbReference type="PANTHER" id="PTHR43527:SF2">
    <property type="entry name" value="4-DIPHOSPHOCYTIDYL-2-C-METHYL-D-ERYTHRITOL KINASE, CHLOROPLASTIC"/>
    <property type="match status" value="1"/>
</dbReference>
<evidence type="ECO:0000256" key="7">
    <source>
        <dbReference type="ARBA" id="ARBA00022840"/>
    </source>
</evidence>
<evidence type="ECO:0000256" key="1">
    <source>
        <dbReference type="ARBA" id="ARBA00009684"/>
    </source>
</evidence>
<evidence type="ECO:0000256" key="8">
    <source>
        <dbReference type="ARBA" id="ARBA00032554"/>
    </source>
</evidence>
<dbReference type="Pfam" id="PF00288">
    <property type="entry name" value="GHMP_kinases_N"/>
    <property type="match status" value="1"/>
</dbReference>
<comment type="caution">
    <text evidence="12">The sequence shown here is derived from an EMBL/GenBank/DDBJ whole genome shotgun (WGS) entry which is preliminary data.</text>
</comment>
<feature type="domain" description="GHMP kinase C-terminal" evidence="11">
    <location>
        <begin position="199"/>
        <end position="268"/>
    </location>
</feature>
<dbReference type="Pfam" id="PF08544">
    <property type="entry name" value="GHMP_kinases_C"/>
    <property type="match status" value="1"/>
</dbReference>
<dbReference type="InterPro" id="IPR006204">
    <property type="entry name" value="GHMP_kinase_N_dom"/>
</dbReference>
<evidence type="ECO:0000313" key="13">
    <source>
        <dbReference type="Proteomes" id="UP000321827"/>
    </source>
</evidence>
<evidence type="ECO:0000259" key="10">
    <source>
        <dbReference type="Pfam" id="PF00288"/>
    </source>
</evidence>
<keyword evidence="4 9" id="KW-0808">Transferase</keyword>
<dbReference type="InterPro" id="IPR036554">
    <property type="entry name" value="GHMP_kinase_C_sf"/>
</dbReference>
<dbReference type="GO" id="GO:0016114">
    <property type="term" value="P:terpenoid biosynthetic process"/>
    <property type="evidence" value="ECO:0007669"/>
    <property type="project" value="UniProtKB-UniRule"/>
</dbReference>
<dbReference type="EC" id="2.7.1.148" evidence="2 9"/>
<organism evidence="12 13">
    <name type="scientific">Oceanithermus desulfurans NBRC 100063</name>
    <dbReference type="NCBI Taxonomy" id="1227550"/>
    <lineage>
        <taxon>Bacteria</taxon>
        <taxon>Thermotogati</taxon>
        <taxon>Deinococcota</taxon>
        <taxon>Deinococci</taxon>
        <taxon>Thermales</taxon>
        <taxon>Thermaceae</taxon>
        <taxon>Oceanithermus</taxon>
    </lineage>
</organism>
<keyword evidence="7 9" id="KW-0067">ATP-binding</keyword>
<feature type="active site" evidence="9">
    <location>
        <position position="11"/>
    </location>
</feature>
<feature type="active site" evidence="9">
    <location>
        <position position="134"/>
    </location>
</feature>
<dbReference type="Gene3D" id="3.30.230.10">
    <property type="match status" value="1"/>
</dbReference>
<evidence type="ECO:0000259" key="11">
    <source>
        <dbReference type="Pfam" id="PF08544"/>
    </source>
</evidence>
<sequence length="283" mass="29810">MDGILERACAKLNLGLAVRGRRPDGYHELHTLFATVDVCDEVRLRPESRGVTLTVGGEFEAPQGPENLAWRAAEAYLAAAGAPGGVAVELVKRVPAGAGLGGGSADAAAVLRGLRKIYPAEVDLLALARELGADVPFLLRGGLAEGRGVGEELTFLEPLEAHFVLVRPPFEVPTAAAYAALVPGDFGGDLDVAGILDALRRGAPPPWRNDLERAVFFAYPPLADLKRLLEEHGLAGALMSGSGSTLFAPVESREKAERYADALARRYPGFWVRAASLTPGEGA</sequence>
<evidence type="ECO:0000256" key="4">
    <source>
        <dbReference type="ARBA" id="ARBA00022679"/>
    </source>
</evidence>
<accession>A0A511RLX4</accession>
<reference evidence="12 13" key="1">
    <citation type="submission" date="2019-07" db="EMBL/GenBank/DDBJ databases">
        <title>Whole genome shotgun sequence of Oceanithermus desulfurans NBRC 100063.</title>
        <authorList>
            <person name="Hosoyama A."/>
            <person name="Uohara A."/>
            <person name="Ohji S."/>
            <person name="Ichikawa N."/>
        </authorList>
    </citation>
    <scope>NUCLEOTIDE SEQUENCE [LARGE SCALE GENOMIC DNA]</scope>
    <source>
        <strain evidence="12 13">NBRC 100063</strain>
    </source>
</reference>
<dbReference type="InterPro" id="IPR004424">
    <property type="entry name" value="IspE"/>
</dbReference>
<evidence type="ECO:0000313" key="12">
    <source>
        <dbReference type="EMBL" id="GEM90655.1"/>
    </source>
</evidence>
<dbReference type="HAMAP" id="MF_00061">
    <property type="entry name" value="IspE"/>
    <property type="match status" value="1"/>
</dbReference>
<dbReference type="InterPro" id="IPR014721">
    <property type="entry name" value="Ribsml_uS5_D2-typ_fold_subgr"/>
</dbReference>
<dbReference type="NCBIfam" id="TIGR00154">
    <property type="entry name" value="ispE"/>
    <property type="match status" value="1"/>
</dbReference>
<dbReference type="Gene3D" id="3.30.70.890">
    <property type="entry name" value="GHMP kinase, C-terminal domain"/>
    <property type="match status" value="1"/>
</dbReference>
<dbReference type="InterPro" id="IPR013750">
    <property type="entry name" value="GHMP_kinase_C_dom"/>
</dbReference>
<dbReference type="SUPFAM" id="SSF54211">
    <property type="entry name" value="Ribosomal protein S5 domain 2-like"/>
    <property type="match status" value="1"/>
</dbReference>
<evidence type="ECO:0000256" key="5">
    <source>
        <dbReference type="ARBA" id="ARBA00022741"/>
    </source>
</evidence>
<dbReference type="GO" id="GO:0019288">
    <property type="term" value="P:isopentenyl diphosphate biosynthetic process, methylerythritol 4-phosphate pathway"/>
    <property type="evidence" value="ECO:0007669"/>
    <property type="project" value="UniProtKB-UniRule"/>
</dbReference>
<feature type="binding site" evidence="9">
    <location>
        <begin position="95"/>
        <end position="105"/>
    </location>
    <ligand>
        <name>ATP</name>
        <dbReference type="ChEBI" id="CHEBI:30616"/>
    </ligand>
</feature>
<dbReference type="GO" id="GO:0050515">
    <property type="term" value="F:4-(cytidine 5'-diphospho)-2-C-methyl-D-erythritol kinase activity"/>
    <property type="evidence" value="ECO:0007669"/>
    <property type="project" value="UniProtKB-UniRule"/>
</dbReference>